<dbReference type="Pfam" id="PF04468">
    <property type="entry name" value="PSP1"/>
    <property type="match status" value="1"/>
</dbReference>
<gene>
    <name evidence="3" type="ORF">DNU06_12335</name>
</gene>
<dbReference type="InterPro" id="IPR047767">
    <property type="entry name" value="PSP1-like"/>
</dbReference>
<dbReference type="AlphaFoldDB" id="A0A2W1NEZ5"/>
<accession>A0A2W1NEZ5</accession>
<feature type="compositionally biased region" description="Basic residues" evidence="1">
    <location>
        <begin position="501"/>
        <end position="513"/>
    </location>
</feature>
<name>A0A2W1NEZ5_9FLAO</name>
<evidence type="ECO:0000256" key="1">
    <source>
        <dbReference type="SAM" id="MobiDB-lite"/>
    </source>
</evidence>
<evidence type="ECO:0000259" key="2">
    <source>
        <dbReference type="PROSITE" id="PS51411"/>
    </source>
</evidence>
<feature type="region of interest" description="Disordered" evidence="1">
    <location>
        <begin position="368"/>
        <end position="520"/>
    </location>
</feature>
<organism evidence="3 4">
    <name type="scientific">Putridiphycobacter roseus</name>
    <dbReference type="NCBI Taxonomy" id="2219161"/>
    <lineage>
        <taxon>Bacteria</taxon>
        <taxon>Pseudomonadati</taxon>
        <taxon>Bacteroidota</taxon>
        <taxon>Flavobacteriia</taxon>
        <taxon>Flavobacteriales</taxon>
        <taxon>Crocinitomicaceae</taxon>
        <taxon>Putridiphycobacter</taxon>
    </lineage>
</organism>
<dbReference type="RefSeq" id="WP_111063652.1">
    <property type="nucleotide sequence ID" value="NZ_JBHUCU010000017.1"/>
</dbReference>
<keyword evidence="4" id="KW-1185">Reference proteome</keyword>
<protein>
    <recommendedName>
        <fullName evidence="2">PSP1 C-terminal domain-containing protein</fullName>
    </recommendedName>
</protein>
<dbReference type="OrthoDB" id="9779344at2"/>
<evidence type="ECO:0000313" key="4">
    <source>
        <dbReference type="Proteomes" id="UP000249248"/>
    </source>
</evidence>
<evidence type="ECO:0000313" key="3">
    <source>
        <dbReference type="EMBL" id="PZE16636.1"/>
    </source>
</evidence>
<dbReference type="PANTHER" id="PTHR43830">
    <property type="entry name" value="PROTEIN PSP1"/>
    <property type="match status" value="1"/>
</dbReference>
<dbReference type="EMBL" id="QKSB01000007">
    <property type="protein sequence ID" value="PZE16636.1"/>
    <property type="molecule type" value="Genomic_DNA"/>
</dbReference>
<reference evidence="3 4" key="1">
    <citation type="submission" date="2018-06" db="EMBL/GenBank/DDBJ databases">
        <title>The draft genome sequence of Crocinitomix sp. SM1701.</title>
        <authorList>
            <person name="Zhang X."/>
        </authorList>
    </citation>
    <scope>NUCLEOTIDE SEQUENCE [LARGE SCALE GENOMIC DNA]</scope>
    <source>
        <strain evidence="3 4">SM1701</strain>
    </source>
</reference>
<feature type="compositionally biased region" description="Basic residues" evidence="1">
    <location>
        <begin position="462"/>
        <end position="472"/>
    </location>
</feature>
<dbReference type="Proteomes" id="UP000249248">
    <property type="component" value="Unassembled WGS sequence"/>
</dbReference>
<proteinExistence type="predicted"/>
<feature type="domain" description="PSP1 C-terminal" evidence="2">
    <location>
        <begin position="114"/>
        <end position="199"/>
    </location>
</feature>
<feature type="compositionally biased region" description="Basic residues" evidence="1">
    <location>
        <begin position="368"/>
        <end position="377"/>
    </location>
</feature>
<dbReference type="InterPro" id="IPR007557">
    <property type="entry name" value="PSP1_C"/>
</dbReference>
<dbReference type="GO" id="GO:0005737">
    <property type="term" value="C:cytoplasm"/>
    <property type="evidence" value="ECO:0007669"/>
    <property type="project" value="TreeGrafter"/>
</dbReference>
<comment type="caution">
    <text evidence="3">The sequence shown here is derived from an EMBL/GenBank/DDBJ whole genome shotgun (WGS) entry which is preliminary data.</text>
</comment>
<dbReference type="PANTHER" id="PTHR43830:SF3">
    <property type="entry name" value="PROTEIN PSP1"/>
    <property type="match status" value="1"/>
</dbReference>
<sequence length="520" mass="57813">MGCQSCGNSNGVPRGCKSNGTCSSGGCSKLPVFNWLADIELPNGQSTYDILEIRFKNSRKSFFRNANNLSLQVGDAVVVEAEQGTDVGVVSVVGELARIQVRKKAPNLKSHEAHKIIRKANTTDIEKWVASREKEDETMFEARKIASALALKMKISDVEYQGDGSKATFYYTADERVDFRQLIRDLAEQFSLKIEMKQIGARQEAARLGGIGSCGRELCCSTWLTDFRSVSTASARYQQLSLNQQKLAGQCGKLKCCLNFELDTYVEALKAFPRNDIKLQTKKGRAFHVKTDVFRGLMWYLYDANSEGASNGFVPLKIERVHEIIALNKAGEQPNDLKDFIVLEPVKEPDYTNVVGQDSLNRFEHVFKRKKKKKPSKNKNNAARANANNPNNKSKPPIETKGENTNPPAKKKPFKRKPAQGNQKSPQVSNDKSRHNNPKPRQAEGEGKAKVVNNNNPNAKSAKPKPRPRPKSKQAVGEGNTKAAADKPNPNQGTKPANTKPKPRPNNRNKRKPKPNEKES</sequence>
<feature type="compositionally biased region" description="Low complexity" evidence="1">
    <location>
        <begin position="450"/>
        <end position="461"/>
    </location>
</feature>
<dbReference type="PROSITE" id="PS51411">
    <property type="entry name" value="PSP1_C"/>
    <property type="match status" value="1"/>
</dbReference>
<feature type="compositionally biased region" description="Low complexity" evidence="1">
    <location>
        <begin position="378"/>
        <end position="395"/>
    </location>
</feature>
<feature type="compositionally biased region" description="Polar residues" evidence="1">
    <location>
        <begin position="420"/>
        <end position="430"/>
    </location>
</feature>
<feature type="compositionally biased region" description="Basic residues" evidence="1">
    <location>
        <begin position="409"/>
        <end position="418"/>
    </location>
</feature>
<dbReference type="NCBIfam" id="NF041131">
    <property type="entry name" value="RicT_YaaT_fam"/>
    <property type="match status" value="1"/>
</dbReference>